<sequence length="204" mass="22553">MLPAVDPFGKHLSHALNSNITTTFGRKPQNPRRCKPFYPISFYDRHLASQMVLKDIEINPSIPHLLSQLCEKEIVDFIAAGHSFPTNNFFGLGSLELNSVVPSQLGLHYAESVSRCCSSIASRIFFHPSYPSSGSAFTYWAHSVEGPGTNFLAEGSLNVDNRLKGSPEKAKSVPLFESLDESTTSKLKDLAMHSAHLATWELYP</sequence>
<keyword evidence="2" id="KW-1185">Reference proteome</keyword>
<reference evidence="2" key="2">
    <citation type="submission" date="2015-01" db="EMBL/GenBank/DDBJ databases">
        <title>Evolutionary Origins and Diversification of the Mycorrhizal Mutualists.</title>
        <authorList>
            <consortium name="DOE Joint Genome Institute"/>
            <consortium name="Mycorrhizal Genomics Consortium"/>
            <person name="Kohler A."/>
            <person name="Kuo A."/>
            <person name="Nagy L.G."/>
            <person name="Floudas D."/>
            <person name="Copeland A."/>
            <person name="Barry K.W."/>
            <person name="Cichocki N."/>
            <person name="Veneault-Fourrey C."/>
            <person name="LaButti K."/>
            <person name="Lindquist E.A."/>
            <person name="Lipzen A."/>
            <person name="Lundell T."/>
            <person name="Morin E."/>
            <person name="Murat C."/>
            <person name="Riley R."/>
            <person name="Ohm R."/>
            <person name="Sun H."/>
            <person name="Tunlid A."/>
            <person name="Henrissat B."/>
            <person name="Grigoriev I.V."/>
            <person name="Hibbett D.S."/>
            <person name="Martin F."/>
        </authorList>
    </citation>
    <scope>NUCLEOTIDE SEQUENCE [LARGE SCALE GENOMIC DNA]</scope>
    <source>
        <strain evidence="2">h7</strain>
    </source>
</reference>
<evidence type="ECO:0000313" key="2">
    <source>
        <dbReference type="Proteomes" id="UP000053424"/>
    </source>
</evidence>
<dbReference type="HOGENOM" id="CLU_1343399_0_0_1"/>
<proteinExistence type="predicted"/>
<gene>
    <name evidence="1" type="ORF">M413DRAFT_235840</name>
</gene>
<dbReference type="AlphaFoldDB" id="A0A0C3C4D4"/>
<dbReference type="Proteomes" id="UP000053424">
    <property type="component" value="Unassembled WGS sequence"/>
</dbReference>
<accession>A0A0C3C4D4</accession>
<reference evidence="1 2" key="1">
    <citation type="submission" date="2014-04" db="EMBL/GenBank/DDBJ databases">
        <authorList>
            <consortium name="DOE Joint Genome Institute"/>
            <person name="Kuo A."/>
            <person name="Gay G."/>
            <person name="Dore J."/>
            <person name="Kohler A."/>
            <person name="Nagy L.G."/>
            <person name="Floudas D."/>
            <person name="Copeland A."/>
            <person name="Barry K.W."/>
            <person name="Cichocki N."/>
            <person name="Veneault-Fourrey C."/>
            <person name="LaButti K."/>
            <person name="Lindquist E.A."/>
            <person name="Lipzen A."/>
            <person name="Lundell T."/>
            <person name="Morin E."/>
            <person name="Murat C."/>
            <person name="Sun H."/>
            <person name="Tunlid A."/>
            <person name="Henrissat B."/>
            <person name="Grigoriev I.V."/>
            <person name="Hibbett D.S."/>
            <person name="Martin F."/>
            <person name="Nordberg H.P."/>
            <person name="Cantor M.N."/>
            <person name="Hua S.X."/>
        </authorList>
    </citation>
    <scope>NUCLEOTIDE SEQUENCE [LARGE SCALE GENOMIC DNA]</scope>
    <source>
        <strain evidence="2">h7</strain>
    </source>
</reference>
<evidence type="ECO:0000313" key="1">
    <source>
        <dbReference type="EMBL" id="KIM39094.1"/>
    </source>
</evidence>
<organism evidence="1 2">
    <name type="scientific">Hebeloma cylindrosporum</name>
    <dbReference type="NCBI Taxonomy" id="76867"/>
    <lineage>
        <taxon>Eukaryota</taxon>
        <taxon>Fungi</taxon>
        <taxon>Dikarya</taxon>
        <taxon>Basidiomycota</taxon>
        <taxon>Agaricomycotina</taxon>
        <taxon>Agaricomycetes</taxon>
        <taxon>Agaricomycetidae</taxon>
        <taxon>Agaricales</taxon>
        <taxon>Agaricineae</taxon>
        <taxon>Hymenogastraceae</taxon>
        <taxon>Hebeloma</taxon>
    </lineage>
</organism>
<protein>
    <submittedName>
        <fullName evidence="1">Uncharacterized protein</fullName>
    </submittedName>
</protein>
<dbReference type="EMBL" id="KN831787">
    <property type="protein sequence ID" value="KIM39094.1"/>
    <property type="molecule type" value="Genomic_DNA"/>
</dbReference>
<dbReference type="STRING" id="686832.A0A0C3C4D4"/>
<name>A0A0C3C4D4_HEBCY</name>